<gene>
    <name evidence="2" type="ORF">HD593_009966</name>
</gene>
<dbReference type="Gene3D" id="3.90.960.10">
    <property type="entry name" value="YbaK/aminoacyl-tRNA synthetase-associated domain"/>
    <property type="match status" value="1"/>
</dbReference>
<dbReference type="Pfam" id="PF04073">
    <property type="entry name" value="tRNA_edit"/>
    <property type="match status" value="1"/>
</dbReference>
<dbReference type="InterPro" id="IPR044786">
    <property type="entry name" value="PROXY"/>
</dbReference>
<keyword evidence="2" id="KW-0378">Hydrolase</keyword>
<name>A0A7X0P4X9_9ACTN</name>
<dbReference type="RefSeq" id="WP_312904309.1">
    <property type="nucleotide sequence ID" value="NZ_JACHMI010000001.1"/>
</dbReference>
<keyword evidence="3" id="KW-1185">Reference proteome</keyword>
<evidence type="ECO:0000259" key="1">
    <source>
        <dbReference type="Pfam" id="PF04073"/>
    </source>
</evidence>
<dbReference type="InterPro" id="IPR007214">
    <property type="entry name" value="YbaK/aa-tRNA-synth-assoc-dom"/>
</dbReference>
<dbReference type="PANTHER" id="PTHR30411:SF9">
    <property type="entry name" value="MULTIFUNCTIONAL SER_THR-TRNA DEACYLASE PROXP-Y"/>
    <property type="match status" value="1"/>
</dbReference>
<dbReference type="Proteomes" id="UP000565579">
    <property type="component" value="Unassembled WGS sequence"/>
</dbReference>
<dbReference type="SUPFAM" id="SSF55826">
    <property type="entry name" value="YbaK/ProRS associated domain"/>
    <property type="match status" value="1"/>
</dbReference>
<dbReference type="AlphaFoldDB" id="A0A7X0P4X9"/>
<evidence type="ECO:0000313" key="3">
    <source>
        <dbReference type="Proteomes" id="UP000565579"/>
    </source>
</evidence>
<dbReference type="PANTHER" id="PTHR30411">
    <property type="entry name" value="CYTOPLASMIC PROTEIN"/>
    <property type="match status" value="1"/>
</dbReference>
<comment type="caution">
    <text evidence="2">The sequence shown here is derived from an EMBL/GenBank/DDBJ whole genome shotgun (WGS) entry which is preliminary data.</text>
</comment>
<feature type="domain" description="YbaK/aminoacyl-tRNA synthetase-associated" evidence="1">
    <location>
        <begin position="35"/>
        <end position="153"/>
    </location>
</feature>
<proteinExistence type="predicted"/>
<evidence type="ECO:0000313" key="2">
    <source>
        <dbReference type="EMBL" id="MBB6555171.1"/>
    </source>
</evidence>
<dbReference type="CDD" id="cd04336">
    <property type="entry name" value="YeaK"/>
    <property type="match status" value="1"/>
</dbReference>
<organism evidence="2 3">
    <name type="scientific">Nonomuraea rubra</name>
    <dbReference type="NCBI Taxonomy" id="46180"/>
    <lineage>
        <taxon>Bacteria</taxon>
        <taxon>Bacillati</taxon>
        <taxon>Actinomycetota</taxon>
        <taxon>Actinomycetes</taxon>
        <taxon>Streptosporangiales</taxon>
        <taxon>Streptosporangiaceae</taxon>
        <taxon>Nonomuraea</taxon>
    </lineage>
</organism>
<dbReference type="GO" id="GO:0002161">
    <property type="term" value="F:aminoacyl-tRNA deacylase activity"/>
    <property type="evidence" value="ECO:0007669"/>
    <property type="project" value="InterPro"/>
</dbReference>
<dbReference type="EMBL" id="JACHMI010000001">
    <property type="protein sequence ID" value="MBB6555171.1"/>
    <property type="molecule type" value="Genomic_DNA"/>
</dbReference>
<sequence length="182" mass="19409">MTGEPYAAYERLIADLDAAGARYRLIDHAPEGRTELVSALRGHDVSQAAKCLIVMVKIGKKQTRHVLAVVPGDARLDLQAVKALLGGTYVAFAGTEKAEELAGSVSGTVLPFSYDPRLELVADPSLLDQPELYFNAARLDRSLALATDDYVRLAAPRLAPITSNETAVMSEEAAGEAAVTSR</sequence>
<accession>A0A7X0P4X9</accession>
<dbReference type="InterPro" id="IPR036754">
    <property type="entry name" value="YbaK/aa-tRNA-synt-asso_dom_sf"/>
</dbReference>
<dbReference type="EC" id="3.1.1.-" evidence="2"/>
<reference evidence="2 3" key="1">
    <citation type="submission" date="2020-08" db="EMBL/GenBank/DDBJ databases">
        <title>Sequencing the genomes of 1000 actinobacteria strains.</title>
        <authorList>
            <person name="Klenk H.-P."/>
        </authorList>
    </citation>
    <scope>NUCLEOTIDE SEQUENCE [LARGE SCALE GENOMIC DNA]</scope>
    <source>
        <strain evidence="2 3">DSM 43768</strain>
    </source>
</reference>
<protein>
    <submittedName>
        <fullName evidence="2">Ala-tRNA(Pro) deacylase</fullName>
        <ecNumber evidence="2">3.1.1.-</ecNumber>
    </submittedName>
</protein>